<evidence type="ECO:0008006" key="4">
    <source>
        <dbReference type="Google" id="ProtNLM"/>
    </source>
</evidence>
<sequence length="249" mass="30231">MQSRQEQILGNTLTNIKKEKLAQFEREKNKLLKIYQNTNKETKQSSNLQNIETSQQEKIEILKSQKTFYQDVENKYEKKKLRLKNKYNELFIKNQNLMKIDLKRKNENFNNELNDRYIEIKKKLKKQHEIELKILSIKFEQKIIKLNLLKNKDNNLKNGNNIEHLEKVNQLKINKTVEKLDKRYNKKCLALMNQSKIKKKSEFRLLAYAIMNNLENEMNKEMFKIDKMKTKILKKNQNENKYIELFEKN</sequence>
<keyword evidence="1" id="KW-0175">Coiled coil</keyword>
<dbReference type="EMBL" id="JANTQA010000048">
    <property type="protein sequence ID" value="KAJ3431231.1"/>
    <property type="molecule type" value="Genomic_DNA"/>
</dbReference>
<evidence type="ECO:0000256" key="1">
    <source>
        <dbReference type="SAM" id="Coils"/>
    </source>
</evidence>
<gene>
    <name evidence="2" type="ORF">M0812_02908</name>
</gene>
<feature type="coiled-coil region" evidence="1">
    <location>
        <begin position="69"/>
        <end position="112"/>
    </location>
</feature>
<reference evidence="2" key="1">
    <citation type="submission" date="2022-08" db="EMBL/GenBank/DDBJ databases">
        <title>Novel sulphate-reducing endosymbionts in the free-living metamonad Anaeramoeba.</title>
        <authorList>
            <person name="Jerlstrom-Hultqvist J."/>
            <person name="Cepicka I."/>
            <person name="Gallot-Lavallee L."/>
            <person name="Salas-Leiva D."/>
            <person name="Curtis B.A."/>
            <person name="Zahonova K."/>
            <person name="Pipaliya S."/>
            <person name="Dacks J."/>
            <person name="Roger A.J."/>
        </authorList>
    </citation>
    <scope>NUCLEOTIDE SEQUENCE</scope>
    <source>
        <strain evidence="2">Busselton2</strain>
    </source>
</reference>
<accession>A0AAV7YRF6</accession>
<dbReference type="Proteomes" id="UP001146793">
    <property type="component" value="Unassembled WGS sequence"/>
</dbReference>
<evidence type="ECO:0000313" key="3">
    <source>
        <dbReference type="Proteomes" id="UP001146793"/>
    </source>
</evidence>
<evidence type="ECO:0000313" key="2">
    <source>
        <dbReference type="EMBL" id="KAJ3431231.1"/>
    </source>
</evidence>
<dbReference type="AlphaFoldDB" id="A0AAV7YRF6"/>
<organism evidence="2 3">
    <name type="scientific">Anaeramoeba flamelloides</name>
    <dbReference type="NCBI Taxonomy" id="1746091"/>
    <lineage>
        <taxon>Eukaryota</taxon>
        <taxon>Metamonada</taxon>
        <taxon>Anaeramoebidae</taxon>
        <taxon>Anaeramoeba</taxon>
    </lineage>
</organism>
<proteinExistence type="predicted"/>
<name>A0AAV7YRF6_9EUKA</name>
<protein>
    <recommendedName>
        <fullName evidence="4">Growth arrest-specific protein 8 domain-containing protein</fullName>
    </recommendedName>
</protein>
<comment type="caution">
    <text evidence="2">The sequence shown here is derived from an EMBL/GenBank/DDBJ whole genome shotgun (WGS) entry which is preliminary data.</text>
</comment>